<sequence>MANRKLKRPTRLVLDYDGTLTVKDTMAVLGTLPKQPTKLSWDEIVEAYLKDYEKYQNEKFPWQNYDATEYSAWLASRDWAEQNSARRVQDSGYFKGVTQSDIRSAVQQALQNDTLQLRPGWTDLFQACIPSPSNAESPSSSIEILSVNWSSTAIRLALEAGAQAQSTPNPALLSYITKTLPIHANEIRPSGFLIRPNGGDIRTNIDKLAHFRSSSSSDMFTVYIGDSSTDFDCLCAADLGIWIYDVSEDEYEKVSEKVFAPLKYVPPMLRSLEGREPDGKELFYWAREFGEVVGYLTVVEEGDGNS</sequence>
<dbReference type="InterPro" id="IPR023214">
    <property type="entry name" value="HAD_sf"/>
</dbReference>
<dbReference type="EMBL" id="CP099427">
    <property type="protein sequence ID" value="USW57625.1"/>
    <property type="molecule type" value="Genomic_DNA"/>
</dbReference>
<dbReference type="Proteomes" id="UP001056384">
    <property type="component" value="Chromosome 10"/>
</dbReference>
<dbReference type="InterPro" id="IPR036412">
    <property type="entry name" value="HAD-like_sf"/>
</dbReference>
<dbReference type="OrthoDB" id="10255128at2759"/>
<dbReference type="SUPFAM" id="SSF56784">
    <property type="entry name" value="HAD-like"/>
    <property type="match status" value="1"/>
</dbReference>
<accession>A0A9Q9B3P1</accession>
<dbReference type="PANTHER" id="PTHR28181:SF1">
    <property type="entry name" value="COLD TOLERANCE PROTEIN 1"/>
    <property type="match status" value="1"/>
</dbReference>
<gene>
    <name evidence="1" type="ORF">Slin15195_G109440</name>
</gene>
<dbReference type="PANTHER" id="PTHR28181">
    <property type="entry name" value="UPF0655 PROTEIN YCR015C"/>
    <property type="match status" value="1"/>
</dbReference>
<name>A0A9Q9B3P1_9PEZI</name>
<dbReference type="AlphaFoldDB" id="A0A9Q9B3P1"/>
<evidence type="ECO:0000313" key="2">
    <source>
        <dbReference type="Proteomes" id="UP001056384"/>
    </source>
</evidence>
<organism evidence="1 2">
    <name type="scientific">Septoria linicola</name>
    <dbReference type="NCBI Taxonomy" id="215465"/>
    <lineage>
        <taxon>Eukaryota</taxon>
        <taxon>Fungi</taxon>
        <taxon>Dikarya</taxon>
        <taxon>Ascomycota</taxon>
        <taxon>Pezizomycotina</taxon>
        <taxon>Dothideomycetes</taxon>
        <taxon>Dothideomycetidae</taxon>
        <taxon>Mycosphaerellales</taxon>
        <taxon>Mycosphaerellaceae</taxon>
        <taxon>Septoria</taxon>
    </lineage>
</organism>
<evidence type="ECO:0000313" key="1">
    <source>
        <dbReference type="EMBL" id="USW57625.1"/>
    </source>
</evidence>
<proteinExistence type="predicted"/>
<dbReference type="InterPro" id="IPR050849">
    <property type="entry name" value="HAD-like_hydrolase_phosphatase"/>
</dbReference>
<reference evidence="1" key="1">
    <citation type="submission" date="2022-06" db="EMBL/GenBank/DDBJ databases">
        <title>Complete genome sequences of two strains of the flax pathogen Septoria linicola.</title>
        <authorList>
            <person name="Lapalu N."/>
            <person name="Simon A."/>
            <person name="Demenou B."/>
            <person name="Paumier D."/>
            <person name="Guillot M.-P."/>
            <person name="Gout L."/>
            <person name="Valade R."/>
        </authorList>
    </citation>
    <scope>NUCLEOTIDE SEQUENCE</scope>
    <source>
        <strain evidence="1">SE15195</strain>
    </source>
</reference>
<keyword evidence="2" id="KW-1185">Reference proteome</keyword>
<dbReference type="Gene3D" id="3.40.50.1000">
    <property type="entry name" value="HAD superfamily/HAD-like"/>
    <property type="match status" value="1"/>
</dbReference>
<protein>
    <submittedName>
        <fullName evidence="1">HAD superfamily protein</fullName>
    </submittedName>
</protein>